<gene>
    <name evidence="6" type="ORF">GGR43_001407</name>
</gene>
<dbReference type="Pfam" id="PF03466">
    <property type="entry name" value="LysR_substrate"/>
    <property type="match status" value="1"/>
</dbReference>
<dbReference type="EMBL" id="JACIDT010000004">
    <property type="protein sequence ID" value="MBB3925692.1"/>
    <property type="molecule type" value="Genomic_DNA"/>
</dbReference>
<dbReference type="GO" id="GO:0003677">
    <property type="term" value="F:DNA binding"/>
    <property type="evidence" value="ECO:0007669"/>
    <property type="project" value="UniProtKB-KW"/>
</dbReference>
<dbReference type="Gene3D" id="3.40.190.10">
    <property type="entry name" value="Periplasmic binding protein-like II"/>
    <property type="match status" value="1"/>
</dbReference>
<dbReference type="PANTHER" id="PTHR30419:SF30">
    <property type="entry name" value="LYSR FAMILY TRANSCRIPTIONAL REGULATOR"/>
    <property type="match status" value="1"/>
</dbReference>
<dbReference type="Gene3D" id="1.10.10.10">
    <property type="entry name" value="Winged helix-like DNA-binding domain superfamily/Winged helix DNA-binding domain"/>
    <property type="match status" value="1"/>
</dbReference>
<reference evidence="6 7" key="1">
    <citation type="submission" date="2020-08" db="EMBL/GenBank/DDBJ databases">
        <title>Genomic Encyclopedia of Type Strains, Phase IV (KMG-IV): sequencing the most valuable type-strain genomes for metagenomic binning, comparative biology and taxonomic classification.</title>
        <authorList>
            <person name="Goeker M."/>
        </authorList>
    </citation>
    <scope>NUCLEOTIDE SEQUENCE [LARGE SCALE GENOMIC DNA]</scope>
    <source>
        <strain evidence="6 7">DSM 26189</strain>
    </source>
</reference>
<dbReference type="InterPro" id="IPR050950">
    <property type="entry name" value="HTH-type_LysR_regulators"/>
</dbReference>
<keyword evidence="3 6" id="KW-0238">DNA-binding</keyword>
<accession>A0A7W6FPK3</accession>
<dbReference type="PRINTS" id="PR00039">
    <property type="entry name" value="HTHLYSR"/>
</dbReference>
<feature type="domain" description="HTH lysR-type" evidence="5">
    <location>
        <begin position="1"/>
        <end position="58"/>
    </location>
</feature>
<dbReference type="PANTHER" id="PTHR30419">
    <property type="entry name" value="HTH-TYPE TRANSCRIPTIONAL REGULATOR YBHD"/>
    <property type="match status" value="1"/>
</dbReference>
<dbReference type="RefSeq" id="WP_188071254.1">
    <property type="nucleotide sequence ID" value="NZ_BSPS01000025.1"/>
</dbReference>
<name>A0A7W6FPK3_9SPHN</name>
<dbReference type="AlphaFoldDB" id="A0A7W6FPK3"/>
<protein>
    <submittedName>
        <fullName evidence="6">DNA-binding transcriptional LysR family regulator</fullName>
    </submittedName>
</protein>
<evidence type="ECO:0000256" key="4">
    <source>
        <dbReference type="ARBA" id="ARBA00023163"/>
    </source>
</evidence>
<dbReference type="InterPro" id="IPR036388">
    <property type="entry name" value="WH-like_DNA-bd_sf"/>
</dbReference>
<dbReference type="SUPFAM" id="SSF53850">
    <property type="entry name" value="Periplasmic binding protein-like II"/>
    <property type="match status" value="1"/>
</dbReference>
<dbReference type="InterPro" id="IPR000847">
    <property type="entry name" value="LysR_HTH_N"/>
</dbReference>
<organism evidence="6 7">
    <name type="scientific">Sphingobium jiangsuense</name>
    <dbReference type="NCBI Taxonomy" id="870476"/>
    <lineage>
        <taxon>Bacteria</taxon>
        <taxon>Pseudomonadati</taxon>
        <taxon>Pseudomonadota</taxon>
        <taxon>Alphaproteobacteria</taxon>
        <taxon>Sphingomonadales</taxon>
        <taxon>Sphingomonadaceae</taxon>
        <taxon>Sphingobium</taxon>
    </lineage>
</organism>
<dbReference type="SUPFAM" id="SSF46785">
    <property type="entry name" value="Winged helix' DNA-binding domain"/>
    <property type="match status" value="1"/>
</dbReference>
<dbReference type="FunFam" id="1.10.10.10:FF:000001">
    <property type="entry name" value="LysR family transcriptional regulator"/>
    <property type="match status" value="1"/>
</dbReference>
<keyword evidence="7" id="KW-1185">Reference proteome</keyword>
<dbReference type="InterPro" id="IPR005119">
    <property type="entry name" value="LysR_subst-bd"/>
</dbReference>
<evidence type="ECO:0000313" key="7">
    <source>
        <dbReference type="Proteomes" id="UP000571950"/>
    </source>
</evidence>
<comment type="caution">
    <text evidence="6">The sequence shown here is derived from an EMBL/GenBank/DDBJ whole genome shotgun (WGS) entry which is preliminary data.</text>
</comment>
<evidence type="ECO:0000256" key="3">
    <source>
        <dbReference type="ARBA" id="ARBA00023125"/>
    </source>
</evidence>
<dbReference type="PROSITE" id="PS50931">
    <property type="entry name" value="HTH_LYSR"/>
    <property type="match status" value="1"/>
</dbReference>
<sequence>MKLSHIRDVTAVVEHGSLRAAARHLGLAQPAVSRSIRELEHELGVTLFERSARGVILTPMGELFVRRARAAQHELRQACEEIDQHRGVGTGTVSAGLSTASLLSLLPRAIEPFRRRFPDILLRINEGLFTALEKSLKDGGLDFYVGPMAETPPAQEFLVEKLFSNTRRVFCRKGHPLAQARSLAELADAIWISTKVTSFDTAELVPVFERHGLPPPRIGMHAPSALSMTVATAHSDLLMMLPEQWLNAPITREMLTCIPIREELPGPSICLIRRARLPLTPAAEYFSDMLRRAAAGLVARREEPEEALC</sequence>
<keyword evidence="2" id="KW-0805">Transcription regulation</keyword>
<dbReference type="GO" id="GO:0003700">
    <property type="term" value="F:DNA-binding transcription factor activity"/>
    <property type="evidence" value="ECO:0007669"/>
    <property type="project" value="InterPro"/>
</dbReference>
<dbReference type="InterPro" id="IPR036390">
    <property type="entry name" value="WH_DNA-bd_sf"/>
</dbReference>
<evidence type="ECO:0000256" key="2">
    <source>
        <dbReference type="ARBA" id="ARBA00023015"/>
    </source>
</evidence>
<evidence type="ECO:0000259" key="5">
    <source>
        <dbReference type="PROSITE" id="PS50931"/>
    </source>
</evidence>
<comment type="similarity">
    <text evidence="1">Belongs to the LysR transcriptional regulatory family.</text>
</comment>
<evidence type="ECO:0000313" key="6">
    <source>
        <dbReference type="EMBL" id="MBB3925692.1"/>
    </source>
</evidence>
<keyword evidence="4" id="KW-0804">Transcription</keyword>
<evidence type="ECO:0000256" key="1">
    <source>
        <dbReference type="ARBA" id="ARBA00009437"/>
    </source>
</evidence>
<proteinExistence type="inferred from homology"/>
<dbReference type="Proteomes" id="UP000571950">
    <property type="component" value="Unassembled WGS sequence"/>
</dbReference>
<dbReference type="Pfam" id="PF00126">
    <property type="entry name" value="HTH_1"/>
    <property type="match status" value="1"/>
</dbReference>
<dbReference type="GO" id="GO:0005829">
    <property type="term" value="C:cytosol"/>
    <property type="evidence" value="ECO:0007669"/>
    <property type="project" value="TreeGrafter"/>
</dbReference>